<organism evidence="1 2">
    <name type="scientific">Mumia zhuanghuii</name>
    <dbReference type="NCBI Taxonomy" id="2585211"/>
    <lineage>
        <taxon>Bacteria</taxon>
        <taxon>Bacillati</taxon>
        <taxon>Actinomycetota</taxon>
        <taxon>Actinomycetes</taxon>
        <taxon>Propionibacteriales</taxon>
        <taxon>Nocardioidaceae</taxon>
        <taxon>Mumia</taxon>
    </lineage>
</organism>
<sequence length="74" mass="8371">MLGVHERTKALGGRLQRLRAFAMPPADSPLLGWAYTHQLQLPCGHPRDVLMGELRLLLERHAHVDGPRQPKLMD</sequence>
<proteinExistence type="predicted"/>
<name>A0A5C4M503_9ACTN</name>
<accession>A0A5C4M503</accession>
<gene>
    <name evidence="1" type="ORF">FHE65_34430</name>
</gene>
<protein>
    <submittedName>
        <fullName evidence="1">Uncharacterized protein</fullName>
    </submittedName>
</protein>
<evidence type="ECO:0000313" key="1">
    <source>
        <dbReference type="EMBL" id="TNC26840.1"/>
    </source>
</evidence>
<dbReference type="Proteomes" id="UP000306740">
    <property type="component" value="Unassembled WGS sequence"/>
</dbReference>
<dbReference type="RefSeq" id="WP_139107380.1">
    <property type="nucleotide sequence ID" value="NZ_VDFR01000244.1"/>
</dbReference>
<comment type="caution">
    <text evidence="1">The sequence shown here is derived from an EMBL/GenBank/DDBJ whole genome shotgun (WGS) entry which is preliminary data.</text>
</comment>
<dbReference type="EMBL" id="VDFR01000244">
    <property type="protein sequence ID" value="TNC26840.1"/>
    <property type="molecule type" value="Genomic_DNA"/>
</dbReference>
<dbReference type="AlphaFoldDB" id="A0A5C4M503"/>
<reference evidence="1 2" key="1">
    <citation type="submission" date="2019-05" db="EMBL/GenBank/DDBJ databases">
        <title>Mumia sp. nov., isolated from the intestinal contents of plateau pika (Ochotona curzoniae) in the Qinghai-Tibet plateau of China.</title>
        <authorList>
            <person name="Tian Z."/>
        </authorList>
    </citation>
    <scope>NUCLEOTIDE SEQUENCE [LARGE SCALE GENOMIC DNA]</scope>
    <source>
        <strain evidence="2">527</strain>
    </source>
</reference>
<evidence type="ECO:0000313" key="2">
    <source>
        <dbReference type="Proteomes" id="UP000306740"/>
    </source>
</evidence>